<name>A0A0D2IJ93_9EURO</name>
<proteinExistence type="predicted"/>
<organism evidence="1 2">
    <name type="scientific">Rhinocladiella mackenziei CBS 650.93</name>
    <dbReference type="NCBI Taxonomy" id="1442369"/>
    <lineage>
        <taxon>Eukaryota</taxon>
        <taxon>Fungi</taxon>
        <taxon>Dikarya</taxon>
        <taxon>Ascomycota</taxon>
        <taxon>Pezizomycotina</taxon>
        <taxon>Eurotiomycetes</taxon>
        <taxon>Chaetothyriomycetidae</taxon>
        <taxon>Chaetothyriales</taxon>
        <taxon>Herpotrichiellaceae</taxon>
        <taxon>Rhinocladiella</taxon>
    </lineage>
</organism>
<dbReference type="EMBL" id="KN847477">
    <property type="protein sequence ID" value="KIX05804.1"/>
    <property type="molecule type" value="Genomic_DNA"/>
</dbReference>
<dbReference type="VEuPathDB" id="FungiDB:Z518_03776"/>
<dbReference type="GeneID" id="25291847"/>
<dbReference type="HOGENOM" id="CLU_2198439_0_0_1"/>
<evidence type="ECO:0000313" key="2">
    <source>
        <dbReference type="Proteomes" id="UP000053617"/>
    </source>
</evidence>
<dbReference type="AlphaFoldDB" id="A0A0D2IJ93"/>
<gene>
    <name evidence="1" type="ORF">Z518_03776</name>
</gene>
<dbReference type="RefSeq" id="XP_013272940.1">
    <property type="nucleotide sequence ID" value="XM_013417486.1"/>
</dbReference>
<sequence>MVGAVEVPASGIRAVDFEDKDPRALAPSRLLFRRLSEGFHRSPRVGEAVNTLDPGRLALLKEGLLEVVGLCKDKADLPGGNRTNDGQLLASFSTLGQHRRGLPIPPPP</sequence>
<accession>A0A0D2IJ93</accession>
<keyword evidence="2" id="KW-1185">Reference proteome</keyword>
<reference evidence="1 2" key="1">
    <citation type="submission" date="2015-01" db="EMBL/GenBank/DDBJ databases">
        <title>The Genome Sequence of Rhinocladiella mackenzie CBS 650.93.</title>
        <authorList>
            <consortium name="The Broad Institute Genomics Platform"/>
            <person name="Cuomo C."/>
            <person name="de Hoog S."/>
            <person name="Gorbushina A."/>
            <person name="Stielow B."/>
            <person name="Teixiera M."/>
            <person name="Abouelleil A."/>
            <person name="Chapman S.B."/>
            <person name="Priest M."/>
            <person name="Young S.K."/>
            <person name="Wortman J."/>
            <person name="Nusbaum C."/>
            <person name="Birren B."/>
        </authorList>
    </citation>
    <scope>NUCLEOTIDE SEQUENCE [LARGE SCALE GENOMIC DNA]</scope>
    <source>
        <strain evidence="1 2">CBS 650.93</strain>
    </source>
</reference>
<dbReference type="Proteomes" id="UP000053617">
    <property type="component" value="Unassembled WGS sequence"/>
</dbReference>
<evidence type="ECO:0000313" key="1">
    <source>
        <dbReference type="EMBL" id="KIX05804.1"/>
    </source>
</evidence>
<protein>
    <submittedName>
        <fullName evidence="1">Rhinocladiella mackenziei CBS 650.93 unplaced genomic scaffold supercont1.3, whole genome shotgun sequence</fullName>
    </submittedName>
</protein>